<dbReference type="SUPFAM" id="SSF117457">
    <property type="entry name" value="FumA C-terminal domain-like"/>
    <property type="match status" value="1"/>
</dbReference>
<evidence type="ECO:0000259" key="3">
    <source>
        <dbReference type="Pfam" id="PF05683"/>
    </source>
</evidence>
<comment type="similarity">
    <text evidence="1">Belongs to the class-I fumarase family.</text>
</comment>
<keyword evidence="5" id="KW-1185">Reference proteome</keyword>
<proteinExistence type="inferred from homology"/>
<dbReference type="PANTHER" id="PTHR43351:SF2">
    <property type="entry name" value="L(+)-TARTRATE DEHYDRATASE SUBUNIT BETA-RELATED"/>
    <property type="match status" value="1"/>
</dbReference>
<keyword evidence="2" id="KW-0456">Lyase</keyword>
<dbReference type="PANTHER" id="PTHR43351">
    <property type="entry name" value="L(+)-TARTRATE DEHYDRATASE SUBUNIT BETA"/>
    <property type="match status" value="1"/>
</dbReference>
<evidence type="ECO:0000256" key="1">
    <source>
        <dbReference type="ARBA" id="ARBA00008876"/>
    </source>
</evidence>
<evidence type="ECO:0000256" key="2">
    <source>
        <dbReference type="ARBA" id="ARBA00023239"/>
    </source>
</evidence>
<feature type="domain" description="Fe-S hydro-lyase tartrate dehydratase beta-type catalytic" evidence="3">
    <location>
        <begin position="9"/>
        <end position="55"/>
    </location>
</feature>
<dbReference type="InterPro" id="IPR036660">
    <property type="entry name" value="Fe-S_hydroAse_TtdB_cat_sf"/>
</dbReference>
<dbReference type="InterPro" id="IPR004647">
    <property type="entry name" value="Fe-S_hydro-lyase_TtdB-typ_cat"/>
</dbReference>
<sequence>MLYLGQPLALLAHHGGEAAKPVAFEDLGIEAIYELDVEGMAVIVAVDRQGNSIHRIGPAQWRRTPEPA</sequence>
<evidence type="ECO:0000313" key="4">
    <source>
        <dbReference type="EMBL" id="WGH78640.1"/>
    </source>
</evidence>
<evidence type="ECO:0000313" key="5">
    <source>
        <dbReference type="Proteomes" id="UP001243420"/>
    </source>
</evidence>
<dbReference type="Gene3D" id="3.20.130.10">
    <property type="entry name" value="Fe-S hydro-lyase, tartrate dehydratase beta-type, catalytic domain"/>
    <property type="match status" value="1"/>
</dbReference>
<gene>
    <name evidence="4" type="ORF">P8627_16760</name>
</gene>
<dbReference type="Pfam" id="PF05683">
    <property type="entry name" value="Fumerase_C"/>
    <property type="match status" value="1"/>
</dbReference>
<name>A0ABY8LBC4_9RHOB</name>
<protein>
    <submittedName>
        <fullName evidence="4">Fumarate hydratase C-terminal domain-containing protein</fullName>
    </submittedName>
</protein>
<reference evidence="4 5" key="1">
    <citation type="submission" date="2023-04" db="EMBL/GenBank/DDBJ databases">
        <title>Jannaschia ovalis sp. nov., a marine bacterium isolated from sea tidal flat.</title>
        <authorList>
            <person name="Kwon D.Y."/>
            <person name="Kim J.-J."/>
        </authorList>
    </citation>
    <scope>NUCLEOTIDE SEQUENCE [LARGE SCALE GENOMIC DNA]</scope>
    <source>
        <strain evidence="4 5">GRR-S6-38</strain>
    </source>
</reference>
<dbReference type="EMBL" id="CP122537">
    <property type="protein sequence ID" value="WGH78640.1"/>
    <property type="molecule type" value="Genomic_DNA"/>
</dbReference>
<organism evidence="4 5">
    <name type="scientific">Jannaschia ovalis</name>
    <dbReference type="NCBI Taxonomy" id="3038773"/>
    <lineage>
        <taxon>Bacteria</taxon>
        <taxon>Pseudomonadati</taxon>
        <taxon>Pseudomonadota</taxon>
        <taxon>Alphaproteobacteria</taxon>
        <taxon>Rhodobacterales</taxon>
        <taxon>Roseobacteraceae</taxon>
        <taxon>Jannaschia</taxon>
    </lineage>
</organism>
<dbReference type="RefSeq" id="WP_279965391.1">
    <property type="nucleotide sequence ID" value="NZ_CP122537.1"/>
</dbReference>
<dbReference type="Proteomes" id="UP001243420">
    <property type="component" value="Chromosome"/>
</dbReference>
<accession>A0ABY8LBC4</accession>